<accession>A0A0A1U2R2</accession>
<dbReference type="RefSeq" id="XP_004185180.1">
    <property type="nucleotide sequence ID" value="XM_004185132.1"/>
</dbReference>
<comment type="similarity">
    <text evidence="7">Belongs to the DHHC palmitoyltransferase family.</text>
</comment>
<comment type="subcellular location">
    <subcellularLocation>
        <location evidence="1">Membrane</location>
        <topology evidence="1">Multi-pass membrane protein</topology>
    </subcellularLocation>
</comment>
<dbReference type="Proteomes" id="UP000014680">
    <property type="component" value="Unassembled WGS sequence"/>
</dbReference>
<dbReference type="KEGG" id="eiv:EIN_282050"/>
<sequence length="237" mass="27479">MCYTFYKAVSTSPGNPPLDWLPNVPEIELTYAKERYQLSVDKKQKLIDMLYPAQYCGECHAFRPNRSYHCKKCGKCILRRDHHCPWIGQCVGQKNYKYFILFLWYAPLMLSLGVCWHANGFWRDFVEQHHQMGTWWDEVKAPIRIFSGVVQGALVFGILMLTVTHTYHLCINTTGQEMIELAGLRKNKATQARVSMFSKTAKENINEVMGKRWVDWILPTVVPGDGIHFVKRADTDV</sequence>
<dbReference type="InterPro" id="IPR039859">
    <property type="entry name" value="PFA4/ZDH16/20/ERF2-like"/>
</dbReference>
<comment type="catalytic activity">
    <reaction evidence="7">
        <text>L-cysteinyl-[protein] + hexadecanoyl-CoA = S-hexadecanoyl-L-cysteinyl-[protein] + CoA</text>
        <dbReference type="Rhea" id="RHEA:36683"/>
        <dbReference type="Rhea" id="RHEA-COMP:10131"/>
        <dbReference type="Rhea" id="RHEA-COMP:11032"/>
        <dbReference type="ChEBI" id="CHEBI:29950"/>
        <dbReference type="ChEBI" id="CHEBI:57287"/>
        <dbReference type="ChEBI" id="CHEBI:57379"/>
        <dbReference type="ChEBI" id="CHEBI:74151"/>
        <dbReference type="EC" id="2.3.1.225"/>
    </reaction>
</comment>
<evidence type="ECO:0000256" key="1">
    <source>
        <dbReference type="ARBA" id="ARBA00004141"/>
    </source>
</evidence>
<evidence type="ECO:0000313" key="10">
    <source>
        <dbReference type="Proteomes" id="UP000014680"/>
    </source>
</evidence>
<dbReference type="GO" id="GO:0016020">
    <property type="term" value="C:membrane"/>
    <property type="evidence" value="ECO:0007669"/>
    <property type="project" value="UniProtKB-SubCell"/>
</dbReference>
<gene>
    <name evidence="9" type="ORF">EIN_282050</name>
</gene>
<evidence type="ECO:0000256" key="5">
    <source>
        <dbReference type="ARBA" id="ARBA00023136"/>
    </source>
</evidence>
<protein>
    <recommendedName>
        <fullName evidence="7">Palmitoyltransferase</fullName>
        <ecNumber evidence="7">2.3.1.225</ecNumber>
    </recommendedName>
</protein>
<dbReference type="PANTHER" id="PTHR12246">
    <property type="entry name" value="PALMITOYLTRANSFERASE ZDHHC16"/>
    <property type="match status" value="1"/>
</dbReference>
<dbReference type="OrthoDB" id="331948at2759"/>
<name>A0A0A1U2R2_ENTIV</name>
<dbReference type="OMA" id="CGECQEY"/>
<dbReference type="GeneID" id="14884734"/>
<keyword evidence="2 7" id="KW-0808">Transferase</keyword>
<evidence type="ECO:0000256" key="4">
    <source>
        <dbReference type="ARBA" id="ARBA00022989"/>
    </source>
</evidence>
<dbReference type="EMBL" id="KB207030">
    <property type="protein sequence ID" value="ELP85834.1"/>
    <property type="molecule type" value="Genomic_DNA"/>
</dbReference>
<evidence type="ECO:0000256" key="6">
    <source>
        <dbReference type="ARBA" id="ARBA00023315"/>
    </source>
</evidence>
<keyword evidence="4 7" id="KW-1133">Transmembrane helix</keyword>
<dbReference type="InterPro" id="IPR001594">
    <property type="entry name" value="Palmitoyltrfase_DHHC"/>
</dbReference>
<feature type="domain" description="Palmitoyltransferase DHHC" evidence="8">
    <location>
        <begin position="52"/>
        <end position="180"/>
    </location>
</feature>
<keyword evidence="3 7" id="KW-0812">Transmembrane</keyword>
<organism evidence="9 10">
    <name type="scientific">Entamoeba invadens IP1</name>
    <dbReference type="NCBI Taxonomy" id="370355"/>
    <lineage>
        <taxon>Eukaryota</taxon>
        <taxon>Amoebozoa</taxon>
        <taxon>Evosea</taxon>
        <taxon>Archamoebae</taxon>
        <taxon>Mastigamoebida</taxon>
        <taxon>Entamoebidae</taxon>
        <taxon>Entamoeba</taxon>
    </lineage>
</organism>
<dbReference type="EC" id="2.3.1.225" evidence="7"/>
<feature type="transmembrane region" description="Helical" evidence="7">
    <location>
        <begin position="142"/>
        <end position="163"/>
    </location>
</feature>
<evidence type="ECO:0000259" key="8">
    <source>
        <dbReference type="Pfam" id="PF01529"/>
    </source>
</evidence>
<keyword evidence="5 7" id="KW-0472">Membrane</keyword>
<dbReference type="VEuPathDB" id="AmoebaDB:EIN_282050"/>
<keyword evidence="6 7" id="KW-0012">Acyltransferase</keyword>
<keyword evidence="10" id="KW-1185">Reference proteome</keyword>
<feature type="transmembrane region" description="Helical" evidence="7">
    <location>
        <begin position="98"/>
        <end position="122"/>
    </location>
</feature>
<dbReference type="PROSITE" id="PS50216">
    <property type="entry name" value="DHHC"/>
    <property type="match status" value="1"/>
</dbReference>
<dbReference type="GO" id="GO:0019706">
    <property type="term" value="F:protein-cysteine S-palmitoyltransferase activity"/>
    <property type="evidence" value="ECO:0007669"/>
    <property type="project" value="UniProtKB-EC"/>
</dbReference>
<comment type="domain">
    <text evidence="7">The DHHC domain is required for palmitoyltransferase activity.</text>
</comment>
<evidence type="ECO:0000313" key="9">
    <source>
        <dbReference type="EMBL" id="ELP85834.1"/>
    </source>
</evidence>
<evidence type="ECO:0000256" key="2">
    <source>
        <dbReference type="ARBA" id="ARBA00022679"/>
    </source>
</evidence>
<evidence type="ECO:0000256" key="3">
    <source>
        <dbReference type="ARBA" id="ARBA00022692"/>
    </source>
</evidence>
<proteinExistence type="inferred from homology"/>
<dbReference type="AlphaFoldDB" id="A0A0A1U2R2"/>
<reference evidence="9 10" key="1">
    <citation type="submission" date="2012-10" db="EMBL/GenBank/DDBJ databases">
        <authorList>
            <person name="Zafar N."/>
            <person name="Inman J."/>
            <person name="Hall N."/>
            <person name="Lorenzi H."/>
            <person name="Caler E."/>
        </authorList>
    </citation>
    <scope>NUCLEOTIDE SEQUENCE [LARGE SCALE GENOMIC DNA]</scope>
    <source>
        <strain evidence="9 10">IP1</strain>
    </source>
</reference>
<dbReference type="Pfam" id="PF01529">
    <property type="entry name" value="DHHC"/>
    <property type="match status" value="1"/>
</dbReference>
<evidence type="ECO:0000256" key="7">
    <source>
        <dbReference type="RuleBase" id="RU079119"/>
    </source>
</evidence>